<proteinExistence type="predicted"/>
<gene>
    <name evidence="1" type="ORF">BofuT4_P047100.1</name>
</gene>
<dbReference type="InParanoid" id="G2XZ05"/>
<evidence type="ECO:0000313" key="2">
    <source>
        <dbReference type="Proteomes" id="UP000008177"/>
    </source>
</evidence>
<name>G2XZ05_BOTF4</name>
<dbReference type="Proteomes" id="UP000008177">
    <property type="component" value="Unplaced contigs"/>
</dbReference>
<protein>
    <submittedName>
        <fullName evidence="1">Uncharacterized protein</fullName>
    </submittedName>
</protein>
<organism evidence="1 2">
    <name type="scientific">Botryotinia fuckeliana (strain T4)</name>
    <name type="common">Noble rot fungus</name>
    <name type="synonym">Botrytis cinerea</name>
    <dbReference type="NCBI Taxonomy" id="999810"/>
    <lineage>
        <taxon>Eukaryota</taxon>
        <taxon>Fungi</taxon>
        <taxon>Dikarya</taxon>
        <taxon>Ascomycota</taxon>
        <taxon>Pezizomycotina</taxon>
        <taxon>Leotiomycetes</taxon>
        <taxon>Helotiales</taxon>
        <taxon>Sclerotiniaceae</taxon>
        <taxon>Botrytis</taxon>
    </lineage>
</organism>
<reference evidence="2" key="1">
    <citation type="journal article" date="2011" name="PLoS Genet.">
        <title>Genomic analysis of the necrotrophic fungal pathogens Sclerotinia sclerotiorum and Botrytis cinerea.</title>
        <authorList>
            <person name="Amselem J."/>
            <person name="Cuomo C.A."/>
            <person name="van Kan J.A."/>
            <person name="Viaud M."/>
            <person name="Benito E.P."/>
            <person name="Couloux A."/>
            <person name="Coutinho P.M."/>
            <person name="de Vries R.P."/>
            <person name="Dyer P.S."/>
            <person name="Fillinger S."/>
            <person name="Fournier E."/>
            <person name="Gout L."/>
            <person name="Hahn M."/>
            <person name="Kohn L."/>
            <person name="Lapalu N."/>
            <person name="Plummer K.M."/>
            <person name="Pradier J.M."/>
            <person name="Quevillon E."/>
            <person name="Sharon A."/>
            <person name="Simon A."/>
            <person name="ten Have A."/>
            <person name="Tudzynski B."/>
            <person name="Tudzynski P."/>
            <person name="Wincker P."/>
            <person name="Andrew M."/>
            <person name="Anthouard V."/>
            <person name="Beever R.E."/>
            <person name="Beffa R."/>
            <person name="Benoit I."/>
            <person name="Bouzid O."/>
            <person name="Brault B."/>
            <person name="Chen Z."/>
            <person name="Choquer M."/>
            <person name="Collemare J."/>
            <person name="Cotton P."/>
            <person name="Danchin E.G."/>
            <person name="Da Silva C."/>
            <person name="Gautier A."/>
            <person name="Giraud C."/>
            <person name="Giraud T."/>
            <person name="Gonzalez C."/>
            <person name="Grossetete S."/>
            <person name="Guldener U."/>
            <person name="Henrissat B."/>
            <person name="Howlett B.J."/>
            <person name="Kodira C."/>
            <person name="Kretschmer M."/>
            <person name="Lappartient A."/>
            <person name="Leroch M."/>
            <person name="Levis C."/>
            <person name="Mauceli E."/>
            <person name="Neuveglise C."/>
            <person name="Oeser B."/>
            <person name="Pearson M."/>
            <person name="Poulain J."/>
            <person name="Poussereau N."/>
            <person name="Quesneville H."/>
            <person name="Rascle C."/>
            <person name="Schumacher J."/>
            <person name="Segurens B."/>
            <person name="Sexton A."/>
            <person name="Silva E."/>
            <person name="Sirven C."/>
            <person name="Soanes D.M."/>
            <person name="Talbot N.J."/>
            <person name="Templeton M."/>
            <person name="Yandava C."/>
            <person name="Yarden O."/>
            <person name="Zeng Q."/>
            <person name="Rollins J.A."/>
            <person name="Lebrun M.H."/>
            <person name="Dickman M."/>
        </authorList>
    </citation>
    <scope>NUCLEOTIDE SEQUENCE [LARGE SCALE GENOMIC DNA]</scope>
    <source>
        <strain evidence="2">T4</strain>
    </source>
</reference>
<dbReference type="EMBL" id="FQ790278">
    <property type="protein sequence ID" value="CCD45692.1"/>
    <property type="molecule type" value="Genomic_DNA"/>
</dbReference>
<dbReference type="HOGENOM" id="CLU_1004698_0_0_1"/>
<dbReference type="OrthoDB" id="3472778at2759"/>
<sequence length="277" mass="32930">MAFFVEMLSVRDLRAGKNLHLDRKSNYIAQMANPMEPFEDKKRQLGLERSAMWGPHWDRRFNANPQWRWLSKLWQREDLEPLTQVGHFDFYPYPQKWQDYVNAVKQLIRQSNGPFPVYNIGMNPQRQGWFIATHKSLDARNRFPGARNVAGPHQNANFQGVLLGVFVGFRRVKRDRWNPWWWEVVYARLDKRGRAILHAYDYNYLGMPLTAVKKGKGTSWKCRTNDIIWVEALEDMTMQERTQWVGDQVSRPAASYHTHCKDFNELRCAFDLPPFYF</sequence>
<accession>G2XZ05</accession>
<evidence type="ECO:0000313" key="1">
    <source>
        <dbReference type="EMBL" id="CCD45692.1"/>
    </source>
</evidence>
<dbReference type="AlphaFoldDB" id="G2XZ05"/>